<comment type="function">
    <text evidence="7">Catalyzes the methyl esterification of L-isoaspartyl residues in peptides and proteins that result from spontaneous decomposition of normal L-aspartyl and L-asparaginyl residues. It plays a role in the repair and/or degradation of damaged proteins.</text>
</comment>
<name>A0A2V3HUZ2_9ARCH</name>
<evidence type="ECO:0000313" key="11">
    <source>
        <dbReference type="EMBL" id="PXF21561.1"/>
    </source>
</evidence>
<gene>
    <name evidence="11" type="ORF">CXX69_03835</name>
</gene>
<dbReference type="CDD" id="cd02440">
    <property type="entry name" value="AdoMet_MTases"/>
    <property type="match status" value="1"/>
</dbReference>
<accession>A0A2V3HUZ2</accession>
<comment type="caution">
    <text evidence="11">The sequence shown here is derived from an EMBL/GenBank/DDBJ whole genome shotgun (WGS) entry which is preliminary data.</text>
</comment>
<dbReference type="NCBIfam" id="NF001453">
    <property type="entry name" value="PRK00312.1"/>
    <property type="match status" value="1"/>
</dbReference>
<keyword evidence="3" id="KW-0963">Cytoplasm</keyword>
<dbReference type="Gene3D" id="3.40.50.150">
    <property type="entry name" value="Vaccinia Virus protein VP39"/>
    <property type="match status" value="1"/>
</dbReference>
<comment type="similarity">
    <text evidence="2">Belongs to the methyltransferase superfamily. L-isoaspartyl/D-aspartyl protein methyltransferase family.</text>
</comment>
<evidence type="ECO:0000313" key="12">
    <source>
        <dbReference type="Proteomes" id="UP000248161"/>
    </source>
</evidence>
<dbReference type="PANTHER" id="PTHR11579:SF0">
    <property type="entry name" value="PROTEIN-L-ISOASPARTATE(D-ASPARTATE) O-METHYLTRANSFERASE"/>
    <property type="match status" value="1"/>
</dbReference>
<dbReference type="SUPFAM" id="SSF53335">
    <property type="entry name" value="S-adenosyl-L-methionine-dependent methyltransferases"/>
    <property type="match status" value="1"/>
</dbReference>
<dbReference type="GO" id="GO:0030091">
    <property type="term" value="P:protein repair"/>
    <property type="evidence" value="ECO:0007669"/>
    <property type="project" value="UniProtKB-UniRule"/>
</dbReference>
<evidence type="ECO:0000256" key="7">
    <source>
        <dbReference type="ARBA" id="ARBA00025330"/>
    </source>
</evidence>
<evidence type="ECO:0000256" key="5">
    <source>
        <dbReference type="ARBA" id="ARBA00022679"/>
    </source>
</evidence>
<evidence type="ECO:0000256" key="8">
    <source>
        <dbReference type="ARBA" id="ARBA00029295"/>
    </source>
</evidence>
<keyword evidence="6" id="KW-0949">S-adenosyl-L-methionine</keyword>
<evidence type="ECO:0000256" key="9">
    <source>
        <dbReference type="NCBIfam" id="TIGR00080"/>
    </source>
</evidence>
<evidence type="ECO:0000256" key="6">
    <source>
        <dbReference type="ARBA" id="ARBA00022691"/>
    </source>
</evidence>
<dbReference type="Pfam" id="PF01135">
    <property type="entry name" value="PCMT"/>
    <property type="match status" value="1"/>
</dbReference>
<feature type="region of interest" description="Disordered" evidence="10">
    <location>
        <begin position="18"/>
        <end position="47"/>
    </location>
</feature>
<comment type="subcellular location">
    <subcellularLocation>
        <location evidence="1">Cytoplasm</location>
    </subcellularLocation>
</comment>
<evidence type="ECO:0000256" key="1">
    <source>
        <dbReference type="ARBA" id="ARBA00004496"/>
    </source>
</evidence>
<dbReference type="AlphaFoldDB" id="A0A2V3HUZ2"/>
<dbReference type="EMBL" id="PSPG01000007">
    <property type="protein sequence ID" value="PXF21561.1"/>
    <property type="molecule type" value="Genomic_DNA"/>
</dbReference>
<dbReference type="GO" id="GO:0005737">
    <property type="term" value="C:cytoplasm"/>
    <property type="evidence" value="ECO:0007669"/>
    <property type="project" value="UniProtKB-SubCell"/>
</dbReference>
<dbReference type="EC" id="2.1.1.77" evidence="9"/>
<dbReference type="NCBIfam" id="TIGR00080">
    <property type="entry name" value="pimt"/>
    <property type="match status" value="1"/>
</dbReference>
<dbReference type="Proteomes" id="UP000248161">
    <property type="component" value="Unassembled WGS sequence"/>
</dbReference>
<dbReference type="InterPro" id="IPR000682">
    <property type="entry name" value="PCMT"/>
</dbReference>
<comment type="catalytic activity">
    <reaction evidence="8">
        <text>[protein]-L-isoaspartate + S-adenosyl-L-methionine = [protein]-L-isoaspartate alpha-methyl ester + S-adenosyl-L-homocysteine</text>
        <dbReference type="Rhea" id="RHEA:12705"/>
        <dbReference type="Rhea" id="RHEA-COMP:12143"/>
        <dbReference type="Rhea" id="RHEA-COMP:12144"/>
        <dbReference type="ChEBI" id="CHEBI:57856"/>
        <dbReference type="ChEBI" id="CHEBI:59789"/>
        <dbReference type="ChEBI" id="CHEBI:90596"/>
        <dbReference type="ChEBI" id="CHEBI:90598"/>
        <dbReference type="EC" id="2.1.1.77"/>
    </reaction>
</comment>
<dbReference type="PANTHER" id="PTHR11579">
    <property type="entry name" value="PROTEIN-L-ISOASPARTATE O-METHYLTRANSFERASE"/>
    <property type="match status" value="1"/>
</dbReference>
<sequence length="257" mass="27763">MPTLPSARLGGASMRLRASPDPFFLSTSHRQGQVRRRGTRPRGAPMGDAAIRSQREAMVDKQLVARGISDERVLAAMREIPRHRFVPSSKLGLAYGDRPVPIGSGQTISQPYIVAMMSSLLSELEEGAKVLEIGSGSGYQTAILVHMGLEVHAIEILPKLAEASRTTLEELDLTPASLRAANGQTGLIEHAPYEAIIAAACAKRLPAAWPEQITPGGTIVAPIGRWRRQRLAKWQEKDGALHRSDVCGVRFVPLVGS</sequence>
<evidence type="ECO:0000256" key="4">
    <source>
        <dbReference type="ARBA" id="ARBA00022603"/>
    </source>
</evidence>
<keyword evidence="4 11" id="KW-0489">Methyltransferase</keyword>
<evidence type="ECO:0000256" key="3">
    <source>
        <dbReference type="ARBA" id="ARBA00022490"/>
    </source>
</evidence>
<keyword evidence="5 11" id="KW-0808">Transferase</keyword>
<dbReference type="PROSITE" id="PS01279">
    <property type="entry name" value="PCMT"/>
    <property type="match status" value="1"/>
</dbReference>
<dbReference type="GO" id="GO:0004719">
    <property type="term" value="F:protein-L-isoaspartate (D-aspartate) O-methyltransferase activity"/>
    <property type="evidence" value="ECO:0007669"/>
    <property type="project" value="UniProtKB-UniRule"/>
</dbReference>
<protein>
    <recommendedName>
        <fullName evidence="9">Protein-L-isoaspartate O-methyltransferase</fullName>
        <ecNumber evidence="9">2.1.1.77</ecNumber>
    </recommendedName>
</protein>
<evidence type="ECO:0000256" key="2">
    <source>
        <dbReference type="ARBA" id="ARBA00005369"/>
    </source>
</evidence>
<reference evidence="11 12" key="1">
    <citation type="journal article" date="2015" name="Nat. Commun.">
        <title>Genomic and transcriptomic evidence for scavenging of diverse organic compounds by widespread deep-sea archaea.</title>
        <authorList>
            <person name="Li M."/>
            <person name="Baker B.J."/>
            <person name="Anantharaman K."/>
            <person name="Jain S."/>
            <person name="Breier J.A."/>
            <person name="Dick G.J."/>
        </authorList>
    </citation>
    <scope>NUCLEOTIDE SEQUENCE [LARGE SCALE GENOMIC DNA]</scope>
    <source>
        <strain evidence="11">Cayman_51_deep</strain>
    </source>
</reference>
<proteinExistence type="inferred from homology"/>
<dbReference type="GO" id="GO:0032259">
    <property type="term" value="P:methylation"/>
    <property type="evidence" value="ECO:0007669"/>
    <property type="project" value="UniProtKB-KW"/>
</dbReference>
<organism evidence="11 12">
    <name type="scientific">Candidatus Thalassarchaeum betae</name>
    <dbReference type="NCBI Taxonomy" id="2599289"/>
    <lineage>
        <taxon>Archaea</taxon>
        <taxon>Methanobacteriati</taxon>
        <taxon>Thermoplasmatota</taxon>
        <taxon>Candidatus Poseidoniia</taxon>
        <taxon>Candidatus Poseidoniales</taxon>
        <taxon>Candidatus Thalassarchaeaceae</taxon>
        <taxon>Candidatus Thalassarchaeum</taxon>
    </lineage>
</organism>
<dbReference type="InterPro" id="IPR029063">
    <property type="entry name" value="SAM-dependent_MTases_sf"/>
</dbReference>
<evidence type="ECO:0000256" key="10">
    <source>
        <dbReference type="SAM" id="MobiDB-lite"/>
    </source>
</evidence>